<sequence length="285" mass="31811">MFASVPNVHVVNWFDQKAVLEHPKVKAFMTHCGLNSINEAALAAVPMIGMPLFADQLYNAAIMVNKGIGVHVPIESTNDPQVLIEALDKVLNQPKYKENAKVLQKKLKISPFKPEEKFVKWVEFAAEFPNLNELNLPFDELVISSVVMLSLAEICSVYFDYEILNSKLVNGVAIMLDVEKLLQSVEVASKSGAKKEGLHLIPIVDVAIGSIINHIIFGFRFHGKTAIAFRKLRELTGNLTKLFEQPVSSVVVILPWLRYFLSSQRIFAKLITNSNVSMNTSTAKY</sequence>
<dbReference type="CDD" id="cd03784">
    <property type="entry name" value="GT1_Gtf-like"/>
    <property type="match status" value="1"/>
</dbReference>
<evidence type="ECO:0000256" key="3">
    <source>
        <dbReference type="ARBA" id="ARBA00022679"/>
    </source>
</evidence>
<accession>A0A915DLF0</accession>
<evidence type="ECO:0000256" key="5">
    <source>
        <dbReference type="RuleBase" id="RU003718"/>
    </source>
</evidence>
<dbReference type="GO" id="GO:0016020">
    <property type="term" value="C:membrane"/>
    <property type="evidence" value="ECO:0007669"/>
    <property type="project" value="UniProtKB-SubCell"/>
</dbReference>
<dbReference type="Pfam" id="PF00201">
    <property type="entry name" value="UDPGT"/>
    <property type="match status" value="1"/>
</dbReference>
<evidence type="ECO:0000256" key="1">
    <source>
        <dbReference type="ARBA" id="ARBA00009995"/>
    </source>
</evidence>
<dbReference type="AlphaFoldDB" id="A0A915DLF0"/>
<dbReference type="EC" id="2.4.1.17" evidence="6"/>
<dbReference type="InterPro" id="IPR050271">
    <property type="entry name" value="UDP-glycosyltransferase"/>
</dbReference>
<dbReference type="PROSITE" id="PS00375">
    <property type="entry name" value="UDPGT"/>
    <property type="match status" value="1"/>
</dbReference>
<organism evidence="7 8">
    <name type="scientific">Ditylenchus dipsaci</name>
    <dbReference type="NCBI Taxonomy" id="166011"/>
    <lineage>
        <taxon>Eukaryota</taxon>
        <taxon>Metazoa</taxon>
        <taxon>Ecdysozoa</taxon>
        <taxon>Nematoda</taxon>
        <taxon>Chromadorea</taxon>
        <taxon>Rhabditida</taxon>
        <taxon>Tylenchina</taxon>
        <taxon>Tylenchomorpha</taxon>
        <taxon>Sphaerularioidea</taxon>
        <taxon>Anguinidae</taxon>
        <taxon>Anguininae</taxon>
        <taxon>Ditylenchus</taxon>
    </lineage>
</organism>
<reference evidence="8" key="1">
    <citation type="submission" date="2022-11" db="UniProtKB">
        <authorList>
            <consortium name="WormBaseParasite"/>
        </authorList>
    </citation>
    <scope>IDENTIFICATION</scope>
</reference>
<dbReference type="PANTHER" id="PTHR48043:SF145">
    <property type="entry name" value="FI06409P-RELATED"/>
    <property type="match status" value="1"/>
</dbReference>
<keyword evidence="2 5" id="KW-0328">Glycosyltransferase</keyword>
<comment type="subcellular location">
    <subcellularLocation>
        <location evidence="6">Membrane</location>
        <topology evidence="6">Single-pass membrane protein</topology>
    </subcellularLocation>
</comment>
<keyword evidence="3 5" id="KW-0808">Transferase</keyword>
<proteinExistence type="inferred from homology"/>
<evidence type="ECO:0000256" key="2">
    <source>
        <dbReference type="ARBA" id="ARBA00022676"/>
    </source>
</evidence>
<comment type="catalytic activity">
    <reaction evidence="4 6">
        <text>glucuronate acceptor + UDP-alpha-D-glucuronate = acceptor beta-D-glucuronoside + UDP + H(+)</text>
        <dbReference type="Rhea" id="RHEA:21032"/>
        <dbReference type="ChEBI" id="CHEBI:15378"/>
        <dbReference type="ChEBI" id="CHEBI:58052"/>
        <dbReference type="ChEBI" id="CHEBI:58223"/>
        <dbReference type="ChEBI" id="CHEBI:132367"/>
        <dbReference type="ChEBI" id="CHEBI:132368"/>
        <dbReference type="EC" id="2.4.1.17"/>
    </reaction>
</comment>
<dbReference type="InterPro" id="IPR002213">
    <property type="entry name" value="UDP_glucos_trans"/>
</dbReference>
<evidence type="ECO:0000256" key="6">
    <source>
        <dbReference type="RuleBase" id="RU362059"/>
    </source>
</evidence>
<evidence type="ECO:0000313" key="8">
    <source>
        <dbReference type="WBParaSite" id="jg20811"/>
    </source>
</evidence>
<dbReference type="Gene3D" id="3.40.50.2000">
    <property type="entry name" value="Glycogen Phosphorylase B"/>
    <property type="match status" value="1"/>
</dbReference>
<dbReference type="Proteomes" id="UP000887574">
    <property type="component" value="Unplaced"/>
</dbReference>
<dbReference type="SUPFAM" id="SSF53756">
    <property type="entry name" value="UDP-Glycosyltransferase/glycogen phosphorylase"/>
    <property type="match status" value="1"/>
</dbReference>
<evidence type="ECO:0000256" key="4">
    <source>
        <dbReference type="ARBA" id="ARBA00047475"/>
    </source>
</evidence>
<keyword evidence="7" id="KW-1185">Reference proteome</keyword>
<name>A0A915DLF0_9BILA</name>
<dbReference type="InterPro" id="IPR035595">
    <property type="entry name" value="UDP_glycos_trans_CS"/>
</dbReference>
<dbReference type="GO" id="GO:0015020">
    <property type="term" value="F:glucuronosyltransferase activity"/>
    <property type="evidence" value="ECO:0007669"/>
    <property type="project" value="UniProtKB-EC"/>
</dbReference>
<dbReference type="PANTHER" id="PTHR48043">
    <property type="entry name" value="EG:EG0003.4 PROTEIN-RELATED"/>
    <property type="match status" value="1"/>
</dbReference>
<dbReference type="WBParaSite" id="jg20811">
    <property type="protein sequence ID" value="jg20811"/>
    <property type="gene ID" value="jg20811"/>
</dbReference>
<evidence type="ECO:0000313" key="7">
    <source>
        <dbReference type="Proteomes" id="UP000887574"/>
    </source>
</evidence>
<comment type="similarity">
    <text evidence="1 5">Belongs to the UDP-glycosyltransferase family.</text>
</comment>
<protein>
    <recommendedName>
        <fullName evidence="6">UDP-glucuronosyltransferase</fullName>
        <ecNumber evidence="6">2.4.1.17</ecNumber>
    </recommendedName>
</protein>